<evidence type="ECO:0000259" key="3">
    <source>
        <dbReference type="Pfam" id="PF02371"/>
    </source>
</evidence>
<evidence type="ECO:0000313" key="4">
    <source>
        <dbReference type="EMBL" id="NOH73418.1"/>
    </source>
</evidence>
<protein>
    <submittedName>
        <fullName evidence="4">IS110 family transposase</fullName>
    </submittedName>
</protein>
<evidence type="ECO:0000259" key="2">
    <source>
        <dbReference type="Pfam" id="PF01548"/>
    </source>
</evidence>
<evidence type="ECO:0000313" key="5">
    <source>
        <dbReference type="Proteomes" id="UP000565719"/>
    </source>
</evidence>
<comment type="caution">
    <text evidence="4">The sequence shown here is derived from an EMBL/GenBank/DDBJ whole genome shotgun (WGS) entry which is preliminary data.</text>
</comment>
<dbReference type="AlphaFoldDB" id="A0A7Y4A301"/>
<sequence>MRRTMTNHNVKLPVAVLGIDLAKNSFQLHGVDINGVTILRKKLARKKLTQFIALMPPCIIGIEACGGSNYWVRVFKNFGHTVHMIAPQFVKPFVKSNKNDVADAEAICEAVQRPSMRFVPARSVEQQDIQSLHRIRSQAVARRTAQANQIRGLLMEYGLIIPKGISYVRKLIPLILEDATNELTSIFRELLVGLFDEMNHLDNRIKALESKLELICAQSEECQRLLTIPGIGLLSATAMFAAIGDIAAFKSGRELAAWLGLVPRQHSTGGRPTLLGISKRGDTYLRTLLIHGGRTVVGVAAKHADQRNQSGQPHELANCYC</sequence>
<dbReference type="EMBL" id="VTXC01000099">
    <property type="protein sequence ID" value="NOH73418.1"/>
    <property type="molecule type" value="Genomic_DNA"/>
</dbReference>
<feature type="domain" description="Transposase IS110-like N-terminal" evidence="2">
    <location>
        <begin position="17"/>
        <end position="157"/>
    </location>
</feature>
<proteinExistence type="predicted"/>
<keyword evidence="1" id="KW-0175">Coiled coil</keyword>
<feature type="coiled-coil region" evidence="1">
    <location>
        <begin position="191"/>
        <end position="218"/>
    </location>
</feature>
<dbReference type="NCBIfam" id="NF033542">
    <property type="entry name" value="transpos_IS110"/>
    <property type="match status" value="1"/>
</dbReference>
<dbReference type="Proteomes" id="UP000565719">
    <property type="component" value="Unassembled WGS sequence"/>
</dbReference>
<evidence type="ECO:0000256" key="1">
    <source>
        <dbReference type="SAM" id="Coils"/>
    </source>
</evidence>
<dbReference type="InterPro" id="IPR047650">
    <property type="entry name" value="Transpos_IS110"/>
</dbReference>
<gene>
    <name evidence="4" type="ORF">F0225_19080</name>
</gene>
<name>A0A7Y4A301_9VIBR</name>
<dbReference type="InterPro" id="IPR003346">
    <property type="entry name" value="Transposase_20"/>
</dbReference>
<feature type="domain" description="Transposase IS116/IS110/IS902 C-terminal" evidence="3">
    <location>
        <begin position="222"/>
        <end position="298"/>
    </location>
</feature>
<organism evidence="4 5">
    <name type="scientific">Vibrio pectenicida</name>
    <dbReference type="NCBI Taxonomy" id="62763"/>
    <lineage>
        <taxon>Bacteria</taxon>
        <taxon>Pseudomonadati</taxon>
        <taxon>Pseudomonadota</taxon>
        <taxon>Gammaproteobacteria</taxon>
        <taxon>Vibrionales</taxon>
        <taxon>Vibrionaceae</taxon>
        <taxon>Vibrio</taxon>
    </lineage>
</organism>
<dbReference type="PANTHER" id="PTHR33055">
    <property type="entry name" value="TRANSPOSASE FOR INSERTION SEQUENCE ELEMENT IS1111A"/>
    <property type="match status" value="1"/>
</dbReference>
<dbReference type="InterPro" id="IPR002525">
    <property type="entry name" value="Transp_IS110-like_N"/>
</dbReference>
<dbReference type="GO" id="GO:0003677">
    <property type="term" value="F:DNA binding"/>
    <property type="evidence" value="ECO:0007669"/>
    <property type="project" value="InterPro"/>
</dbReference>
<reference evidence="4 5" key="1">
    <citation type="submission" date="2019-09" db="EMBL/GenBank/DDBJ databases">
        <title>Draft genome sequencing and comparative genomics of hatchery-associated Vibrios.</title>
        <authorList>
            <person name="Kehlet-Delgado H."/>
            <person name="Mueller R.S."/>
        </authorList>
    </citation>
    <scope>NUCLEOTIDE SEQUENCE [LARGE SCALE GENOMIC DNA]</scope>
    <source>
        <strain evidence="4 5">99-46-Y</strain>
    </source>
</reference>
<dbReference type="GO" id="GO:0006313">
    <property type="term" value="P:DNA transposition"/>
    <property type="evidence" value="ECO:0007669"/>
    <property type="project" value="InterPro"/>
</dbReference>
<dbReference type="Pfam" id="PF01548">
    <property type="entry name" value="DEDD_Tnp_IS110"/>
    <property type="match status" value="1"/>
</dbReference>
<dbReference type="GO" id="GO:0004803">
    <property type="term" value="F:transposase activity"/>
    <property type="evidence" value="ECO:0007669"/>
    <property type="project" value="InterPro"/>
</dbReference>
<dbReference type="Pfam" id="PF02371">
    <property type="entry name" value="Transposase_20"/>
    <property type="match status" value="1"/>
</dbReference>
<accession>A0A7Y4A301</accession>
<dbReference type="PANTHER" id="PTHR33055:SF3">
    <property type="entry name" value="PUTATIVE TRANSPOSASE FOR IS117-RELATED"/>
    <property type="match status" value="1"/>
</dbReference>